<dbReference type="OrthoDB" id="1926878at2759"/>
<dbReference type="InterPro" id="IPR050311">
    <property type="entry name" value="ORC1/CDC6"/>
</dbReference>
<feature type="non-terminal residue" evidence="14">
    <location>
        <position position="1005"/>
    </location>
</feature>
<keyword evidence="4 11" id="KW-0235">DNA replication</keyword>
<evidence type="ECO:0000313" key="15">
    <source>
        <dbReference type="Proteomes" id="UP000749559"/>
    </source>
</evidence>
<gene>
    <name evidence="14" type="ORF">OFUS_LOCUS1048</name>
</gene>
<feature type="compositionally biased region" description="Polar residues" evidence="12">
    <location>
        <begin position="375"/>
        <end position="387"/>
    </location>
</feature>
<dbReference type="PANTHER" id="PTHR10763:SF23">
    <property type="entry name" value="ORIGIN RECOGNITION COMPLEX SUBUNIT 1"/>
    <property type="match status" value="1"/>
</dbReference>
<sequence length="1005" mass="112615">GKNTTMAKKVSRSQYFASDSDHREITWVGKGEERNRRLREQLHYRALKLDSVKIEVGDFVFIENEDQPGTAEAFVAQVMDLYDRGSSKGDEEDRKRAIVKWFWRKHEIKIKIRPEIHSKEVLENRNKNLPLDLNAESIMGKCVVIECQHGMSPEEALKTENGNPVFFVQRWFDGSTYQWIKDAPKTPKLSMNEKKEEFAKTLPAKRQISDKANKSIARTDTKVMSVNSKIVKSKILESVKSNTRTRKSLAFNELNVKPINKDKYNKQSGKENSDKTDIVLSPTSVAKWVNVNRTDIIANMSDSESESLCYSDISGPVYKGEDDRISVTSSEGSSVRKSSRRSVCQPKQDIDSVSVSSDNSSVRRSSRRSVCVKRNTPNIPSSNTDSSLDSKKRRTEQSTQVNKNQSKNTPKTPVADSIPKAKPSSVRSCSRKTPSVKPIRDLPTVQSGRTPKTEGVTLVTRATRHSASKTPLNSVTRRLVSNLRDSSTKSPVVYDSEVINSHKVKLTRNRSRKGDAKSVPQYKEDSSDDEEKEAKAKKTPSRKSKHHARKSVSKSACVESSDAESEDKFEISSSGEESGDSEPEWTSVKGRKKTVNMGKKTPKGKSKKLDAATPSIPSRGLAMLSPGSRLEQARMRLHVSAVPDSLPCRENEFADIYSFVQSKVMDGTGGCMYISGVPGTGKTATVMEVMRFLREDVEAGEIPQFQFIEINGMRLTDPHQAHVQLLKALTGQKATPDHAASLLDKRFSSPAPRRETTILLVDELDLLMTRKQNVMYNLFDWPTRPQAKLVVLAIANTMDLPERIMMNRVSSRLGLTRKTFQPYTFKQLQDIVMSRIRDIHAFEEDAVQLAARKVAAVSGDARRALDICRRSTEIAELEGGGKGDNLVGMNHVETAIQEMFSAPKIVAMRNASLQEKLFLRAVIGEFQRCGLEEASFAKIYKQHIDLCRLEGYPAPNASEASTICSKLGSFKLLLIENGRHDLYQRVRLNVSQDDVIYALRDIKEI</sequence>
<dbReference type="Proteomes" id="UP000749559">
    <property type="component" value="Unassembled WGS sequence"/>
</dbReference>
<dbReference type="PANTHER" id="PTHR10763">
    <property type="entry name" value="CELL DIVISION CONTROL PROTEIN 6-RELATED"/>
    <property type="match status" value="1"/>
</dbReference>
<dbReference type="Gene3D" id="1.10.8.60">
    <property type="match status" value="1"/>
</dbReference>
<dbReference type="InterPro" id="IPR001025">
    <property type="entry name" value="BAH_dom"/>
</dbReference>
<dbReference type="Gene3D" id="2.30.30.490">
    <property type="match status" value="1"/>
</dbReference>
<feature type="compositionally biased region" description="Polar residues" evidence="12">
    <location>
        <begin position="397"/>
        <end position="411"/>
    </location>
</feature>
<feature type="compositionally biased region" description="Low complexity" evidence="12">
    <location>
        <begin position="352"/>
        <end position="363"/>
    </location>
</feature>
<feature type="compositionally biased region" description="Basic residues" evidence="12">
    <location>
        <begin position="589"/>
        <end position="606"/>
    </location>
</feature>
<dbReference type="InterPro" id="IPR003593">
    <property type="entry name" value="AAA+_ATPase"/>
</dbReference>
<dbReference type="FunFam" id="3.40.50.300:FF:000199">
    <property type="entry name" value="Origin recognition complex subunit 1"/>
    <property type="match status" value="1"/>
</dbReference>
<evidence type="ECO:0000256" key="12">
    <source>
        <dbReference type="SAM" id="MobiDB-lite"/>
    </source>
</evidence>
<evidence type="ECO:0000256" key="10">
    <source>
        <dbReference type="ARBA" id="ARBA00023242"/>
    </source>
</evidence>
<evidence type="ECO:0000256" key="8">
    <source>
        <dbReference type="ARBA" id="ARBA00022842"/>
    </source>
</evidence>
<feature type="domain" description="BAH" evidence="13">
    <location>
        <begin position="52"/>
        <end position="183"/>
    </location>
</feature>
<keyword evidence="6 11" id="KW-0547">Nucleotide-binding</keyword>
<dbReference type="GO" id="GO:0005664">
    <property type="term" value="C:nuclear origin of replication recognition complex"/>
    <property type="evidence" value="ECO:0007669"/>
    <property type="project" value="TreeGrafter"/>
</dbReference>
<dbReference type="SMART" id="SM00382">
    <property type="entry name" value="AAA"/>
    <property type="match status" value="1"/>
</dbReference>
<dbReference type="InterPro" id="IPR015163">
    <property type="entry name" value="Cdc6_C"/>
</dbReference>
<accession>A0A8S4MXA3</accession>
<dbReference type="Gene3D" id="3.40.50.300">
    <property type="entry name" value="P-loop containing nucleotide triphosphate hydrolases"/>
    <property type="match status" value="1"/>
</dbReference>
<feature type="region of interest" description="Disordered" evidence="12">
    <location>
        <begin position="320"/>
        <end position="474"/>
    </location>
</feature>
<keyword evidence="5" id="KW-0479">Metal-binding</keyword>
<keyword evidence="7 11" id="KW-0067">ATP-binding</keyword>
<keyword evidence="10 11" id="KW-0539">Nucleus</keyword>
<keyword evidence="9 11" id="KW-0238">DNA-binding</keyword>
<dbReference type="Pfam" id="PF09079">
    <property type="entry name" value="WHD_Cdc6"/>
    <property type="match status" value="1"/>
</dbReference>
<evidence type="ECO:0000256" key="11">
    <source>
        <dbReference type="RuleBase" id="RU365058"/>
    </source>
</evidence>
<feature type="compositionally biased region" description="Basic residues" evidence="12">
    <location>
        <begin position="535"/>
        <end position="552"/>
    </location>
</feature>
<keyword evidence="8" id="KW-0460">Magnesium</keyword>
<proteinExistence type="inferred from homology"/>
<dbReference type="GO" id="GO:0046872">
    <property type="term" value="F:metal ion binding"/>
    <property type="evidence" value="ECO:0007669"/>
    <property type="project" value="UniProtKB-KW"/>
</dbReference>
<evidence type="ECO:0000256" key="2">
    <source>
        <dbReference type="ARBA" id="ARBA00008398"/>
    </source>
</evidence>
<evidence type="ECO:0000256" key="4">
    <source>
        <dbReference type="ARBA" id="ARBA00022705"/>
    </source>
</evidence>
<dbReference type="CDD" id="cd08768">
    <property type="entry name" value="Cdc6_C"/>
    <property type="match status" value="1"/>
</dbReference>
<evidence type="ECO:0000256" key="1">
    <source>
        <dbReference type="ARBA" id="ARBA00004123"/>
    </source>
</evidence>
<dbReference type="FunFam" id="1.10.8.60:FF:000062">
    <property type="entry name" value="Origin recognition complex subunit 1"/>
    <property type="match status" value="1"/>
</dbReference>
<dbReference type="SUPFAM" id="SSF52540">
    <property type="entry name" value="P-loop containing nucleoside triphosphate hydrolases"/>
    <property type="match status" value="1"/>
</dbReference>
<name>A0A8S4MXA3_OWEFU</name>
<dbReference type="SMART" id="SM00439">
    <property type="entry name" value="BAH"/>
    <property type="match status" value="1"/>
</dbReference>
<dbReference type="InterPro" id="IPR003959">
    <property type="entry name" value="ATPase_AAA_core"/>
</dbReference>
<feature type="region of interest" description="Disordered" evidence="12">
    <location>
        <begin position="505"/>
        <end position="622"/>
    </location>
</feature>
<evidence type="ECO:0000256" key="6">
    <source>
        <dbReference type="ARBA" id="ARBA00022741"/>
    </source>
</evidence>
<dbReference type="AlphaFoldDB" id="A0A8S4MXA3"/>
<keyword evidence="15" id="KW-1185">Reference proteome</keyword>
<dbReference type="GO" id="GO:0033314">
    <property type="term" value="P:mitotic DNA replication checkpoint signaling"/>
    <property type="evidence" value="ECO:0007669"/>
    <property type="project" value="TreeGrafter"/>
</dbReference>
<organism evidence="14 15">
    <name type="scientific">Owenia fusiformis</name>
    <name type="common">Polychaete worm</name>
    <dbReference type="NCBI Taxonomy" id="6347"/>
    <lineage>
        <taxon>Eukaryota</taxon>
        <taxon>Metazoa</taxon>
        <taxon>Spiralia</taxon>
        <taxon>Lophotrochozoa</taxon>
        <taxon>Annelida</taxon>
        <taxon>Polychaeta</taxon>
        <taxon>Sedentaria</taxon>
        <taxon>Canalipalpata</taxon>
        <taxon>Sabellida</taxon>
        <taxon>Oweniida</taxon>
        <taxon>Oweniidae</taxon>
        <taxon>Owenia</taxon>
    </lineage>
</organism>
<dbReference type="GO" id="GO:0016887">
    <property type="term" value="F:ATP hydrolysis activity"/>
    <property type="evidence" value="ECO:0007669"/>
    <property type="project" value="InterPro"/>
</dbReference>
<dbReference type="InterPro" id="IPR027417">
    <property type="entry name" value="P-loop_NTPase"/>
</dbReference>
<dbReference type="Pfam" id="PF01426">
    <property type="entry name" value="BAH"/>
    <property type="match status" value="1"/>
</dbReference>
<evidence type="ECO:0000313" key="14">
    <source>
        <dbReference type="EMBL" id="CAH1773451.1"/>
    </source>
</evidence>
<dbReference type="InterPro" id="IPR036390">
    <property type="entry name" value="WH_DNA-bd_sf"/>
</dbReference>
<dbReference type="CDD" id="cd00009">
    <property type="entry name" value="AAA"/>
    <property type="match status" value="1"/>
</dbReference>
<feature type="compositionally biased region" description="Low complexity" evidence="12">
    <location>
        <begin position="326"/>
        <end position="336"/>
    </location>
</feature>
<dbReference type="GO" id="GO:0003688">
    <property type="term" value="F:DNA replication origin binding"/>
    <property type="evidence" value="ECO:0007669"/>
    <property type="project" value="TreeGrafter"/>
</dbReference>
<evidence type="ECO:0000259" key="13">
    <source>
        <dbReference type="PROSITE" id="PS51038"/>
    </source>
</evidence>
<dbReference type="EMBL" id="CAIIXF020000001">
    <property type="protein sequence ID" value="CAH1773451.1"/>
    <property type="molecule type" value="Genomic_DNA"/>
</dbReference>
<dbReference type="GO" id="GO:0003682">
    <property type="term" value="F:chromatin binding"/>
    <property type="evidence" value="ECO:0007669"/>
    <property type="project" value="InterPro"/>
</dbReference>
<dbReference type="Pfam" id="PF22606">
    <property type="entry name" value="Cdc6-ORC-like_ATPase_lid"/>
    <property type="match status" value="1"/>
</dbReference>
<comment type="similarity">
    <text evidence="2 11">Belongs to the ORC1 family.</text>
</comment>
<comment type="caution">
    <text evidence="14">The sequence shown here is derived from an EMBL/GenBank/DDBJ whole genome shotgun (WGS) entry which is preliminary data.</text>
</comment>
<dbReference type="Pfam" id="PF00004">
    <property type="entry name" value="AAA"/>
    <property type="match status" value="1"/>
</dbReference>
<dbReference type="GO" id="GO:0006270">
    <property type="term" value="P:DNA replication initiation"/>
    <property type="evidence" value="ECO:0007669"/>
    <property type="project" value="TreeGrafter"/>
</dbReference>
<dbReference type="GO" id="GO:0005524">
    <property type="term" value="F:ATP binding"/>
    <property type="evidence" value="ECO:0007669"/>
    <property type="project" value="UniProtKB-KW"/>
</dbReference>
<comment type="function">
    <text evidence="11">Component of the origin recognition complex (ORC) that binds origins of replication. DNA-binding is ATP-dependent, however specific DNA sequences that define origins of replication have not been identified so far. ORC is required to assemble the pre-replication complex necessary to initiate DNA replication.</text>
</comment>
<evidence type="ECO:0000256" key="7">
    <source>
        <dbReference type="ARBA" id="ARBA00022840"/>
    </source>
</evidence>
<comment type="subcellular location">
    <subcellularLocation>
        <location evidence="1 11">Nucleus</location>
    </subcellularLocation>
</comment>
<evidence type="ECO:0000256" key="3">
    <source>
        <dbReference type="ARBA" id="ARBA00019081"/>
    </source>
</evidence>
<evidence type="ECO:0000256" key="9">
    <source>
        <dbReference type="ARBA" id="ARBA00023125"/>
    </source>
</evidence>
<dbReference type="SMART" id="SM01074">
    <property type="entry name" value="Cdc6_C"/>
    <property type="match status" value="1"/>
</dbReference>
<comment type="subunit">
    <text evidence="11">ORC is composed of six subunits.</text>
</comment>
<dbReference type="InterPro" id="IPR054425">
    <property type="entry name" value="Cdc6_ORC1-like_ATPase_lid"/>
</dbReference>
<dbReference type="SUPFAM" id="SSF46785">
    <property type="entry name" value="Winged helix' DNA-binding domain"/>
    <property type="match status" value="1"/>
</dbReference>
<evidence type="ECO:0000256" key="5">
    <source>
        <dbReference type="ARBA" id="ARBA00022723"/>
    </source>
</evidence>
<dbReference type="PROSITE" id="PS51038">
    <property type="entry name" value="BAH"/>
    <property type="match status" value="1"/>
</dbReference>
<protein>
    <recommendedName>
        <fullName evidence="3 11">Origin recognition complex subunit 1</fullName>
    </recommendedName>
</protein>
<reference evidence="14" key="1">
    <citation type="submission" date="2022-03" db="EMBL/GenBank/DDBJ databases">
        <authorList>
            <person name="Martin C."/>
        </authorList>
    </citation>
    <scope>NUCLEOTIDE SEQUENCE</scope>
</reference>
<dbReference type="InterPro" id="IPR043151">
    <property type="entry name" value="BAH_sf"/>
</dbReference>